<dbReference type="Proteomes" id="UP000002748">
    <property type="component" value="Unassembled WGS sequence"/>
</dbReference>
<dbReference type="Pfam" id="PF00248">
    <property type="entry name" value="Aldo_ket_red"/>
    <property type="match status" value="1"/>
</dbReference>
<dbReference type="VEuPathDB" id="FungiDB:A1Q1_01852"/>
<dbReference type="RefSeq" id="XP_014180335.1">
    <property type="nucleotide sequence ID" value="XM_014324860.1"/>
</dbReference>
<reference evidence="3 4" key="1">
    <citation type="journal article" date="2012" name="Eukaryot. Cell">
        <title>Draft genome sequence of CBS 2479, the standard type strain of Trichosporon asahii.</title>
        <authorList>
            <person name="Yang R.Y."/>
            <person name="Li H.T."/>
            <person name="Zhu H."/>
            <person name="Zhou G.P."/>
            <person name="Wang M."/>
            <person name="Wang L."/>
        </authorList>
    </citation>
    <scope>NUCLEOTIDE SEQUENCE [LARGE SCALE GENOMIC DNA]</scope>
    <source>
        <strain evidence="4">ATCC 90039 / CBS 2479 / JCM 2466 / KCTC 7840 / NCYC 2677 / UAMH 7654</strain>
    </source>
</reference>
<proteinExistence type="predicted"/>
<dbReference type="SUPFAM" id="SSF51430">
    <property type="entry name" value="NAD(P)-linked oxidoreductase"/>
    <property type="match status" value="1"/>
</dbReference>
<evidence type="ECO:0000313" key="4">
    <source>
        <dbReference type="Proteomes" id="UP000002748"/>
    </source>
</evidence>
<dbReference type="Gene3D" id="3.20.20.100">
    <property type="entry name" value="NADP-dependent oxidoreductase domain"/>
    <property type="match status" value="1"/>
</dbReference>
<dbReference type="EMBL" id="ALBS01000179">
    <property type="protein sequence ID" value="EJT49058.1"/>
    <property type="molecule type" value="Genomic_DNA"/>
</dbReference>
<dbReference type="InterPro" id="IPR036812">
    <property type="entry name" value="NAD(P)_OxRdtase_dom_sf"/>
</dbReference>
<evidence type="ECO:0000259" key="2">
    <source>
        <dbReference type="Pfam" id="PF00248"/>
    </source>
</evidence>
<dbReference type="AlphaFoldDB" id="J5QTT6"/>
<dbReference type="InterPro" id="IPR018170">
    <property type="entry name" value="Aldo/ket_reductase_CS"/>
</dbReference>
<gene>
    <name evidence="3" type="ORF">A1Q1_01852</name>
</gene>
<organism evidence="3 4">
    <name type="scientific">Trichosporon asahii var. asahii (strain ATCC 90039 / CBS 2479 / JCM 2466 / KCTC 7840 / NBRC 103889/ NCYC 2677 / UAMH 7654)</name>
    <name type="common">Yeast</name>
    <dbReference type="NCBI Taxonomy" id="1186058"/>
    <lineage>
        <taxon>Eukaryota</taxon>
        <taxon>Fungi</taxon>
        <taxon>Dikarya</taxon>
        <taxon>Basidiomycota</taxon>
        <taxon>Agaricomycotina</taxon>
        <taxon>Tremellomycetes</taxon>
        <taxon>Trichosporonales</taxon>
        <taxon>Trichosporonaceae</taxon>
        <taxon>Trichosporon</taxon>
    </lineage>
</organism>
<dbReference type="OrthoDB" id="416253at2759"/>
<dbReference type="InterPro" id="IPR023210">
    <property type="entry name" value="NADP_OxRdtase_dom"/>
</dbReference>
<feature type="domain" description="NADP-dependent oxidoreductase" evidence="2">
    <location>
        <begin position="121"/>
        <end position="347"/>
    </location>
</feature>
<dbReference type="PANTHER" id="PTHR11732">
    <property type="entry name" value="ALDO/KETO REDUCTASE"/>
    <property type="match status" value="1"/>
</dbReference>
<evidence type="ECO:0000313" key="3">
    <source>
        <dbReference type="EMBL" id="EJT49058.1"/>
    </source>
</evidence>
<dbReference type="GeneID" id="25985366"/>
<dbReference type="PROSITE" id="PS00063">
    <property type="entry name" value="ALDOKETO_REDUCTASE_3"/>
    <property type="match status" value="1"/>
</dbReference>
<accession>J5QTT6</accession>
<sequence length="392" mass="43545">MANDVPTSFKLNTGASIPAVGLGTGSRSRARLLLHIQNEHPEQRTLAGMSQKAENAEDASGHNTPHTIPHPPTSLADVKRLACSQERIPIFGLRARVCRSGWNRVDGWSGFKLGGWDWDCNENEVGQGIKDSGVPRKDIFLTSKLWCTYHDRVEECLEKTLAALQTDYLDLYLVHWPVRTVENGTNEMFPVKEDGSRNIDRQWDQADTWRAMEKVLASGKVKAIGVSNFSKLYLERLSKTWKTVPAVNQVELHPYNPQHGLKAYCDEKGIVLEAYSPLGSNDSPLHEDPVVQAVAKKHDVSPATVLISYQVNRGVVVLPKSVTPSRIDANAKVIKLDADDMKQLDGLAADGKQRRFVSPPWGTDFGYDDWFGPDNKDAPEGTVFESRGETFA</sequence>
<name>J5QTT6_TRIAS</name>
<dbReference type="KEGG" id="tasa:A1Q1_01852"/>
<evidence type="ECO:0000256" key="1">
    <source>
        <dbReference type="SAM" id="MobiDB-lite"/>
    </source>
</evidence>
<comment type="caution">
    <text evidence="3">The sequence shown here is derived from an EMBL/GenBank/DDBJ whole genome shotgun (WGS) entry which is preliminary data.</text>
</comment>
<protein>
    <submittedName>
        <fullName evidence="3">Aldo-keto reductase</fullName>
    </submittedName>
</protein>
<dbReference type="PRINTS" id="PR00069">
    <property type="entry name" value="ALDKETRDTASE"/>
</dbReference>
<dbReference type="PROSITE" id="PS00062">
    <property type="entry name" value="ALDOKETO_REDUCTASE_2"/>
    <property type="match status" value="1"/>
</dbReference>
<dbReference type="GO" id="GO:0016491">
    <property type="term" value="F:oxidoreductase activity"/>
    <property type="evidence" value="ECO:0007669"/>
    <property type="project" value="InterPro"/>
</dbReference>
<feature type="region of interest" description="Disordered" evidence="1">
    <location>
        <begin position="40"/>
        <end position="74"/>
    </location>
</feature>
<dbReference type="HOGENOM" id="CLU_023205_0_0_1"/>
<dbReference type="InterPro" id="IPR020471">
    <property type="entry name" value="AKR"/>
</dbReference>